<sequence length="181" mass="20546">MVGIFQTDIGNQMTIGLSDEGYKSVQLKCGSNSMVVKLETEEDFEGVIYTRGSFSDKKSSCFLDPGYRKGQRSFSIKFPLDECNTHKKGEIYSNTLVLQHDKELIMPGDAAFHLECDYSKPRDVTVNADLQKDNSVVSRISLTDADPSFKEKRRNKRTTAENISDTVILTQDFLKRRKEEL</sequence>
<dbReference type="PANTHER" id="PTHR46560">
    <property type="entry name" value="CYPHER, ISOFORM B"/>
    <property type="match status" value="1"/>
</dbReference>
<dbReference type="AlphaFoldDB" id="A0AA38IKX8"/>
<evidence type="ECO:0000313" key="2">
    <source>
        <dbReference type="EMBL" id="KAJ3656081.1"/>
    </source>
</evidence>
<reference evidence="2" key="1">
    <citation type="journal article" date="2023" name="G3 (Bethesda)">
        <title>Whole genome assemblies of Zophobas morio and Tenebrio molitor.</title>
        <authorList>
            <person name="Kaur S."/>
            <person name="Stinson S.A."/>
            <person name="diCenzo G.C."/>
        </authorList>
    </citation>
    <scope>NUCLEOTIDE SEQUENCE</scope>
    <source>
        <strain evidence="2">QUZm001</strain>
    </source>
</reference>
<dbReference type="Proteomes" id="UP001168821">
    <property type="component" value="Unassembled WGS sequence"/>
</dbReference>
<dbReference type="InterPro" id="IPR056953">
    <property type="entry name" value="CUT_N"/>
</dbReference>
<comment type="caution">
    <text evidence="2">The sequence shown here is derived from an EMBL/GenBank/DDBJ whole genome shotgun (WGS) entry which is preliminary data.</text>
</comment>
<feature type="domain" description="ZP" evidence="1">
    <location>
        <begin position="28"/>
        <end position="181"/>
    </location>
</feature>
<gene>
    <name evidence="2" type="ORF">Zmor_015183</name>
</gene>
<proteinExistence type="predicted"/>
<dbReference type="Pfam" id="PF25057">
    <property type="entry name" value="CUT_N"/>
    <property type="match status" value="1"/>
</dbReference>
<keyword evidence="3" id="KW-1185">Reference proteome</keyword>
<accession>A0AA38IKX8</accession>
<dbReference type="EMBL" id="JALNTZ010000004">
    <property type="protein sequence ID" value="KAJ3656081.1"/>
    <property type="molecule type" value="Genomic_DNA"/>
</dbReference>
<organism evidence="2 3">
    <name type="scientific">Zophobas morio</name>
    <dbReference type="NCBI Taxonomy" id="2755281"/>
    <lineage>
        <taxon>Eukaryota</taxon>
        <taxon>Metazoa</taxon>
        <taxon>Ecdysozoa</taxon>
        <taxon>Arthropoda</taxon>
        <taxon>Hexapoda</taxon>
        <taxon>Insecta</taxon>
        <taxon>Pterygota</taxon>
        <taxon>Neoptera</taxon>
        <taxon>Endopterygota</taxon>
        <taxon>Coleoptera</taxon>
        <taxon>Polyphaga</taxon>
        <taxon>Cucujiformia</taxon>
        <taxon>Tenebrionidae</taxon>
        <taxon>Zophobas</taxon>
    </lineage>
</organism>
<dbReference type="PROSITE" id="PS51034">
    <property type="entry name" value="ZP_2"/>
    <property type="match status" value="1"/>
</dbReference>
<evidence type="ECO:0000259" key="1">
    <source>
        <dbReference type="PROSITE" id="PS51034"/>
    </source>
</evidence>
<dbReference type="Gene3D" id="2.60.40.3210">
    <property type="entry name" value="Zona pellucida, ZP-N domain"/>
    <property type="match status" value="1"/>
</dbReference>
<protein>
    <recommendedName>
        <fullName evidence="1">ZP domain-containing protein</fullName>
    </recommendedName>
</protein>
<dbReference type="PANTHER" id="PTHR46560:SF7">
    <property type="entry name" value="RE59626P"/>
    <property type="match status" value="1"/>
</dbReference>
<evidence type="ECO:0000313" key="3">
    <source>
        <dbReference type="Proteomes" id="UP001168821"/>
    </source>
</evidence>
<name>A0AA38IKX8_9CUCU</name>
<dbReference type="InterPro" id="IPR001507">
    <property type="entry name" value="ZP_dom"/>
</dbReference>